<protein>
    <recommendedName>
        <fullName evidence="1">UspA domain-containing protein</fullName>
    </recommendedName>
</protein>
<evidence type="ECO:0000313" key="3">
    <source>
        <dbReference type="Proteomes" id="UP001283361"/>
    </source>
</evidence>
<dbReference type="InterPro" id="IPR006015">
    <property type="entry name" value="Universal_stress_UspA"/>
</dbReference>
<gene>
    <name evidence="2" type="ORF">RRG08_042108</name>
</gene>
<dbReference type="InterPro" id="IPR014729">
    <property type="entry name" value="Rossmann-like_a/b/a_fold"/>
</dbReference>
<keyword evidence="3" id="KW-1185">Reference proteome</keyword>
<dbReference type="EMBL" id="JAWDGP010004932">
    <property type="protein sequence ID" value="KAK3760891.1"/>
    <property type="molecule type" value="Genomic_DNA"/>
</dbReference>
<dbReference type="Pfam" id="PF00582">
    <property type="entry name" value="Usp"/>
    <property type="match status" value="1"/>
</dbReference>
<evidence type="ECO:0000259" key="1">
    <source>
        <dbReference type="Pfam" id="PF00582"/>
    </source>
</evidence>
<dbReference type="PRINTS" id="PR01438">
    <property type="entry name" value="UNVRSLSTRESS"/>
</dbReference>
<dbReference type="InterPro" id="IPR006016">
    <property type="entry name" value="UspA"/>
</dbReference>
<organism evidence="2 3">
    <name type="scientific">Elysia crispata</name>
    <name type="common">lettuce slug</name>
    <dbReference type="NCBI Taxonomy" id="231223"/>
    <lineage>
        <taxon>Eukaryota</taxon>
        <taxon>Metazoa</taxon>
        <taxon>Spiralia</taxon>
        <taxon>Lophotrochozoa</taxon>
        <taxon>Mollusca</taxon>
        <taxon>Gastropoda</taxon>
        <taxon>Heterobranchia</taxon>
        <taxon>Euthyneura</taxon>
        <taxon>Panpulmonata</taxon>
        <taxon>Sacoglossa</taxon>
        <taxon>Placobranchoidea</taxon>
        <taxon>Plakobranchidae</taxon>
        <taxon>Elysia</taxon>
    </lineage>
</organism>
<sequence length="151" mass="16925">MTRTVVLGVDDSEFSEYAFDFYTKHLYVKGDEIVLVHVSEYSSLVQAPALLTDPFVVSELIKEEQAKVKILVDKYSKKMKSLQLGGRVKQMAGKSGEAIIAAAKEEGAGLIVMGSRGMVFEQAMLKQKFEGPLQRILPKTFLFYLIHFTQN</sequence>
<reference evidence="2" key="1">
    <citation type="journal article" date="2023" name="G3 (Bethesda)">
        <title>A reference genome for the long-term kleptoplast-retaining sea slug Elysia crispata morphotype clarki.</title>
        <authorList>
            <person name="Eastman K.E."/>
            <person name="Pendleton A.L."/>
            <person name="Shaikh M.A."/>
            <person name="Suttiyut T."/>
            <person name="Ogas R."/>
            <person name="Tomko P."/>
            <person name="Gavelis G."/>
            <person name="Widhalm J.R."/>
            <person name="Wisecaver J.H."/>
        </authorList>
    </citation>
    <scope>NUCLEOTIDE SEQUENCE</scope>
    <source>
        <strain evidence="2">ECLA1</strain>
    </source>
</reference>
<proteinExistence type="predicted"/>
<name>A0AAE1D858_9GAST</name>
<feature type="domain" description="UspA" evidence="1">
    <location>
        <begin position="1"/>
        <end position="118"/>
    </location>
</feature>
<dbReference type="AlphaFoldDB" id="A0AAE1D858"/>
<accession>A0AAE1D858</accession>
<dbReference type="Gene3D" id="3.40.50.620">
    <property type="entry name" value="HUPs"/>
    <property type="match status" value="1"/>
</dbReference>
<comment type="caution">
    <text evidence="2">The sequence shown here is derived from an EMBL/GenBank/DDBJ whole genome shotgun (WGS) entry which is preliminary data.</text>
</comment>
<dbReference type="Proteomes" id="UP001283361">
    <property type="component" value="Unassembled WGS sequence"/>
</dbReference>
<dbReference type="SUPFAM" id="SSF52402">
    <property type="entry name" value="Adenine nucleotide alpha hydrolases-like"/>
    <property type="match status" value="1"/>
</dbReference>
<dbReference type="CDD" id="cd23659">
    <property type="entry name" value="USP_At3g01520-like"/>
    <property type="match status" value="1"/>
</dbReference>
<dbReference type="PANTHER" id="PTHR46989:SF3">
    <property type="entry name" value="USPA DOMAIN-CONTAINING PROTEIN"/>
    <property type="match status" value="1"/>
</dbReference>
<evidence type="ECO:0000313" key="2">
    <source>
        <dbReference type="EMBL" id="KAK3760891.1"/>
    </source>
</evidence>
<dbReference type="PANTHER" id="PTHR46989">
    <property type="entry name" value="USP DOMAIN-CONTAINING PROTEIN"/>
    <property type="match status" value="1"/>
</dbReference>